<proteinExistence type="inferred from homology"/>
<dbReference type="CDD" id="cd08646">
    <property type="entry name" value="FMT_core_Met-tRNA-FMT_N"/>
    <property type="match status" value="1"/>
</dbReference>
<comment type="function">
    <text evidence="5">Attaches a formyl group to the free amino group of methionyl-tRNA(fMet). The formyl group appears to play a dual role in the initiator identity of N-formylmethionyl-tRNA by promoting its recognition by IF2 and preventing the misappropriation of this tRNA by the elongation apparatus.</text>
</comment>
<name>A0A4Q9V1G0_9ACTO</name>
<dbReference type="HAMAP" id="MF_00182">
    <property type="entry name" value="Formyl_trans"/>
    <property type="match status" value="1"/>
</dbReference>
<dbReference type="InterPro" id="IPR005794">
    <property type="entry name" value="Fmt"/>
</dbReference>
<dbReference type="InterPro" id="IPR044135">
    <property type="entry name" value="Met-tRNA-FMT_C"/>
</dbReference>
<evidence type="ECO:0000313" key="8">
    <source>
        <dbReference type="EMBL" id="TBW22921.1"/>
    </source>
</evidence>
<sequence length="309" mass="33354">MRILFAGTPDTAVPSLEKLHSEHEVLAVLTRAPAKVGRKRELRKSAVHEAAEELGLPVYTPASLKDEQVEEMLANYAPDAIAVVAYGLLIPKKLLELPRLGWFNLHFSLLPRWRGASPVQAALAAGDESTGTTIFKIDAGLDTGPIVASKERPIPPAANAQDLLEILAQEGAQHLAEVFAQLAQGDVSLYEQVGEPSYAGLLRARDGEINWHRTAIEIYNQIRGMNPEPGTWSTLGGQRIKILGATISESAIEPGVIVPGKVVRVGTATKALELDIVAPAGKRPMDAQAWGRGLKGDRLEFDAYSQIEE</sequence>
<dbReference type="NCBIfam" id="TIGR00460">
    <property type="entry name" value="fmt"/>
    <property type="match status" value="1"/>
</dbReference>
<protein>
    <recommendedName>
        <fullName evidence="2 5">Methionyl-tRNA formyltransferase</fullName>
        <ecNumber evidence="2 5">2.1.2.9</ecNumber>
    </recommendedName>
</protein>
<dbReference type="PANTHER" id="PTHR11138">
    <property type="entry name" value="METHIONYL-TRNA FORMYLTRANSFERASE"/>
    <property type="match status" value="1"/>
</dbReference>
<feature type="binding site" evidence="5">
    <location>
        <begin position="108"/>
        <end position="111"/>
    </location>
    <ligand>
        <name>(6S)-5,6,7,8-tetrahydrofolate</name>
        <dbReference type="ChEBI" id="CHEBI:57453"/>
    </ligand>
</feature>
<evidence type="ECO:0000256" key="1">
    <source>
        <dbReference type="ARBA" id="ARBA00010699"/>
    </source>
</evidence>
<keyword evidence="4 5" id="KW-0648">Protein biosynthesis</keyword>
<evidence type="ECO:0000259" key="6">
    <source>
        <dbReference type="Pfam" id="PF00551"/>
    </source>
</evidence>
<keyword evidence="9" id="KW-1185">Reference proteome</keyword>
<dbReference type="AlphaFoldDB" id="A0A4Q9V1G0"/>
<dbReference type="InterPro" id="IPR036477">
    <property type="entry name" value="Formyl_transf_N_sf"/>
</dbReference>
<dbReference type="OrthoDB" id="9802815at2"/>
<dbReference type="Pfam" id="PF00551">
    <property type="entry name" value="Formyl_trans_N"/>
    <property type="match status" value="1"/>
</dbReference>
<comment type="caution">
    <text evidence="8">The sequence shown here is derived from an EMBL/GenBank/DDBJ whole genome shotgun (WGS) entry which is preliminary data.</text>
</comment>
<dbReference type="InterPro" id="IPR005793">
    <property type="entry name" value="Formyl_trans_C"/>
</dbReference>
<evidence type="ECO:0000256" key="2">
    <source>
        <dbReference type="ARBA" id="ARBA00012261"/>
    </source>
</evidence>
<dbReference type="GO" id="GO:0004479">
    <property type="term" value="F:methionyl-tRNA formyltransferase activity"/>
    <property type="evidence" value="ECO:0007669"/>
    <property type="project" value="UniProtKB-UniRule"/>
</dbReference>
<evidence type="ECO:0000313" key="9">
    <source>
        <dbReference type="Proteomes" id="UP000293036"/>
    </source>
</evidence>
<feature type="domain" description="Formyl transferase C-terminal" evidence="7">
    <location>
        <begin position="203"/>
        <end position="294"/>
    </location>
</feature>
<dbReference type="CDD" id="cd08704">
    <property type="entry name" value="Met_tRNA_FMT_C"/>
    <property type="match status" value="1"/>
</dbReference>
<dbReference type="GO" id="GO:0005829">
    <property type="term" value="C:cytosol"/>
    <property type="evidence" value="ECO:0007669"/>
    <property type="project" value="TreeGrafter"/>
</dbReference>
<gene>
    <name evidence="5" type="primary">fmt</name>
    <name evidence="8" type="ORF">EZJ44_03225</name>
</gene>
<comment type="catalytic activity">
    <reaction evidence="5">
        <text>L-methionyl-tRNA(fMet) + (6R)-10-formyltetrahydrofolate = N-formyl-L-methionyl-tRNA(fMet) + (6S)-5,6,7,8-tetrahydrofolate + H(+)</text>
        <dbReference type="Rhea" id="RHEA:24380"/>
        <dbReference type="Rhea" id="RHEA-COMP:9952"/>
        <dbReference type="Rhea" id="RHEA-COMP:9953"/>
        <dbReference type="ChEBI" id="CHEBI:15378"/>
        <dbReference type="ChEBI" id="CHEBI:57453"/>
        <dbReference type="ChEBI" id="CHEBI:78530"/>
        <dbReference type="ChEBI" id="CHEBI:78844"/>
        <dbReference type="ChEBI" id="CHEBI:195366"/>
        <dbReference type="EC" id="2.1.2.9"/>
    </reaction>
</comment>
<organism evidence="8 9">
    <name type="scientific">Arcanobacterium bovis</name>
    <dbReference type="NCBI Taxonomy" id="2529275"/>
    <lineage>
        <taxon>Bacteria</taxon>
        <taxon>Bacillati</taxon>
        <taxon>Actinomycetota</taxon>
        <taxon>Actinomycetes</taxon>
        <taxon>Actinomycetales</taxon>
        <taxon>Actinomycetaceae</taxon>
        <taxon>Arcanobacterium</taxon>
    </lineage>
</organism>
<dbReference type="EMBL" id="SJDT01000002">
    <property type="protein sequence ID" value="TBW22921.1"/>
    <property type="molecule type" value="Genomic_DNA"/>
</dbReference>
<comment type="similarity">
    <text evidence="1 5">Belongs to the Fmt family.</text>
</comment>
<accession>A0A4Q9V1G0</accession>
<dbReference type="Pfam" id="PF02911">
    <property type="entry name" value="Formyl_trans_C"/>
    <property type="match status" value="1"/>
</dbReference>
<dbReference type="SUPFAM" id="SSF53328">
    <property type="entry name" value="Formyltransferase"/>
    <property type="match status" value="1"/>
</dbReference>
<dbReference type="Proteomes" id="UP000293036">
    <property type="component" value="Unassembled WGS sequence"/>
</dbReference>
<dbReference type="InterPro" id="IPR002376">
    <property type="entry name" value="Formyl_transf_N"/>
</dbReference>
<evidence type="ECO:0000256" key="3">
    <source>
        <dbReference type="ARBA" id="ARBA00022679"/>
    </source>
</evidence>
<dbReference type="SUPFAM" id="SSF50486">
    <property type="entry name" value="FMT C-terminal domain-like"/>
    <property type="match status" value="1"/>
</dbReference>
<dbReference type="EC" id="2.1.2.9" evidence="2 5"/>
<dbReference type="Gene3D" id="3.40.50.12230">
    <property type="match status" value="1"/>
</dbReference>
<reference evidence="8 9" key="1">
    <citation type="submission" date="2019-02" db="EMBL/GenBank/DDBJ databases">
        <title>Arcanobacterium bovis sp. nov., isolated from the milk of a cow with mastitis.</title>
        <authorList>
            <person name="Sammra O."/>
            <person name="Foster G."/>
            <person name="Hassan A."/>
            <person name="Alssahen M."/>
            <person name="Laemmler C."/>
            <person name="Borowiak M."/>
            <person name="Malorny B."/>
            <person name="Abdulmawjood A."/>
        </authorList>
    </citation>
    <scope>NUCLEOTIDE SEQUENCE [LARGE SCALE GENOMIC DNA]</scope>
    <source>
        <strain evidence="8 9">C605018/01/1</strain>
    </source>
</reference>
<evidence type="ECO:0000256" key="4">
    <source>
        <dbReference type="ARBA" id="ARBA00022917"/>
    </source>
</evidence>
<dbReference type="InterPro" id="IPR041711">
    <property type="entry name" value="Met-tRNA-FMT_N"/>
</dbReference>
<dbReference type="PANTHER" id="PTHR11138:SF5">
    <property type="entry name" value="METHIONYL-TRNA FORMYLTRANSFERASE, MITOCHONDRIAL"/>
    <property type="match status" value="1"/>
</dbReference>
<keyword evidence="3 5" id="KW-0808">Transferase</keyword>
<dbReference type="InterPro" id="IPR011034">
    <property type="entry name" value="Formyl_transferase-like_C_sf"/>
</dbReference>
<dbReference type="RefSeq" id="WP_131280046.1">
    <property type="nucleotide sequence ID" value="NZ_JBHSLR010000009.1"/>
</dbReference>
<evidence type="ECO:0000259" key="7">
    <source>
        <dbReference type="Pfam" id="PF02911"/>
    </source>
</evidence>
<evidence type="ECO:0000256" key="5">
    <source>
        <dbReference type="HAMAP-Rule" id="MF_00182"/>
    </source>
</evidence>
<feature type="domain" description="Formyl transferase N-terminal" evidence="6">
    <location>
        <begin position="1"/>
        <end position="178"/>
    </location>
</feature>